<feature type="transmembrane region" description="Helical" evidence="6">
    <location>
        <begin position="46"/>
        <end position="67"/>
    </location>
</feature>
<dbReference type="OrthoDB" id="1109882at2"/>
<gene>
    <name evidence="9" type="ORF">HR08_00460</name>
</gene>
<dbReference type="InterPro" id="IPR050250">
    <property type="entry name" value="Macrolide_Exporter_MacB"/>
</dbReference>
<dbReference type="PANTHER" id="PTHR30572:SF18">
    <property type="entry name" value="ABC-TYPE MACROLIDE FAMILY EXPORT SYSTEM PERMEASE COMPONENT 2"/>
    <property type="match status" value="1"/>
</dbReference>
<dbReference type="PANTHER" id="PTHR30572">
    <property type="entry name" value="MEMBRANE COMPONENT OF TRANSPORTER-RELATED"/>
    <property type="match status" value="1"/>
</dbReference>
<evidence type="ECO:0000256" key="3">
    <source>
        <dbReference type="ARBA" id="ARBA00022692"/>
    </source>
</evidence>
<evidence type="ECO:0000256" key="4">
    <source>
        <dbReference type="ARBA" id="ARBA00022989"/>
    </source>
</evidence>
<proteinExistence type="predicted"/>
<sequence length="458" mass="51972">MVSEARDRGFPLPIRTPSVSIEITAQETETMKRYIRQSWQIIRQNPVLSVIGIIGTAFAICMVMVLVQQEYMKVGRFSPESNRSRWLVTRGATMTTKDTTRNMTMNTNLGGYQVLEIFRKLETPEAVTAFEGLSIPEPGHEPRFCVREGEQEVPITTRYTDEAFWQVFDFSFVAGKHYTEADARSNIAVAVITDRLARRFFGSSSEAIGRQALINGRKYTVCGVVRHVTPFCNFAYGDVWMPVFRLYEERVKNNLFSRFNVICLAKSPKDFDAIKEEVGALTAKCNSVQEKFNISFPGQPADQFTTMHRKFRRDETEASEYRRRFILLLSLFLCIPAINLSGMTLSRMRRRLAELGVRRSFGAIRSDIVRQVLAENMLISLIGGAFGLLLSYLVMALFPSWLLSVGSWGIMQGDINVAMFNPVIFLIALIFCVLINLLSAFIPAWRISKTPIVESLSH</sequence>
<feature type="transmembrane region" description="Helical" evidence="6">
    <location>
        <begin position="378"/>
        <end position="403"/>
    </location>
</feature>
<dbReference type="AlphaFoldDB" id="A0A0A2FJ18"/>
<dbReference type="EMBL" id="JRAI01000002">
    <property type="protein sequence ID" value="KGN88304.1"/>
    <property type="molecule type" value="Genomic_DNA"/>
</dbReference>
<organism evidence="9 10">
    <name type="scientific">Porphyromonas gulae</name>
    <dbReference type="NCBI Taxonomy" id="111105"/>
    <lineage>
        <taxon>Bacteria</taxon>
        <taxon>Pseudomonadati</taxon>
        <taxon>Bacteroidota</taxon>
        <taxon>Bacteroidia</taxon>
        <taxon>Bacteroidales</taxon>
        <taxon>Porphyromonadaceae</taxon>
        <taxon>Porphyromonas</taxon>
    </lineage>
</organism>
<dbReference type="eggNOG" id="COG0577">
    <property type="taxonomic scope" value="Bacteria"/>
</dbReference>
<evidence type="ECO:0000256" key="5">
    <source>
        <dbReference type="ARBA" id="ARBA00023136"/>
    </source>
</evidence>
<evidence type="ECO:0000313" key="9">
    <source>
        <dbReference type="EMBL" id="KGN88304.1"/>
    </source>
</evidence>
<protein>
    <submittedName>
        <fullName evidence="9">ABC transporter permease</fullName>
    </submittedName>
</protein>
<evidence type="ECO:0000259" key="8">
    <source>
        <dbReference type="Pfam" id="PF12704"/>
    </source>
</evidence>
<comment type="subcellular location">
    <subcellularLocation>
        <location evidence="1">Cell membrane</location>
        <topology evidence="1">Multi-pass membrane protein</topology>
    </subcellularLocation>
</comment>
<feature type="transmembrane region" description="Helical" evidence="6">
    <location>
        <begin position="325"/>
        <end position="345"/>
    </location>
</feature>
<feature type="transmembrane region" description="Helical" evidence="6">
    <location>
        <begin position="423"/>
        <end position="445"/>
    </location>
</feature>
<name>A0A0A2FJ18_9PORP</name>
<dbReference type="GO" id="GO:0005886">
    <property type="term" value="C:plasma membrane"/>
    <property type="evidence" value="ECO:0007669"/>
    <property type="project" value="UniProtKB-SubCell"/>
</dbReference>
<feature type="domain" description="MacB-like periplasmic core" evidence="8">
    <location>
        <begin position="48"/>
        <end position="280"/>
    </location>
</feature>
<keyword evidence="2" id="KW-1003">Cell membrane</keyword>
<dbReference type="Pfam" id="PF12704">
    <property type="entry name" value="MacB_PCD"/>
    <property type="match status" value="1"/>
</dbReference>
<dbReference type="GO" id="GO:0022857">
    <property type="term" value="F:transmembrane transporter activity"/>
    <property type="evidence" value="ECO:0007669"/>
    <property type="project" value="TreeGrafter"/>
</dbReference>
<comment type="caution">
    <text evidence="9">The sequence shown here is derived from an EMBL/GenBank/DDBJ whole genome shotgun (WGS) entry which is preliminary data.</text>
</comment>
<dbReference type="Pfam" id="PF02687">
    <property type="entry name" value="FtsX"/>
    <property type="match status" value="1"/>
</dbReference>
<reference evidence="9 10" key="1">
    <citation type="submission" date="2014-08" db="EMBL/GenBank/DDBJ databases">
        <title>Porphyromonas gulae strain:COT-052_OH1451 Genome sequencing.</title>
        <authorList>
            <person name="Wallis C."/>
            <person name="Deusch O."/>
            <person name="O'Flynn C."/>
            <person name="Davis I."/>
            <person name="Jospin G."/>
            <person name="Darling A.E."/>
            <person name="Coil D.A."/>
            <person name="Alexiev A."/>
            <person name="Horsfall A."/>
            <person name="Kirkwood N."/>
            <person name="Harris S."/>
            <person name="Eisen J.A."/>
        </authorList>
    </citation>
    <scope>NUCLEOTIDE SEQUENCE [LARGE SCALE GENOMIC DNA]</scope>
    <source>
        <strain evidence="10">COT-052 OH1451</strain>
    </source>
</reference>
<keyword evidence="5 6" id="KW-0472">Membrane</keyword>
<keyword evidence="3 6" id="KW-0812">Transmembrane</keyword>
<evidence type="ECO:0000313" key="10">
    <source>
        <dbReference type="Proteomes" id="UP000030130"/>
    </source>
</evidence>
<dbReference type="InterPro" id="IPR025857">
    <property type="entry name" value="MacB_PCD"/>
</dbReference>
<accession>A0A0A2FJ18</accession>
<feature type="domain" description="ABC3 transporter permease C-terminal" evidence="7">
    <location>
        <begin position="327"/>
        <end position="451"/>
    </location>
</feature>
<evidence type="ECO:0000256" key="1">
    <source>
        <dbReference type="ARBA" id="ARBA00004651"/>
    </source>
</evidence>
<dbReference type="Proteomes" id="UP000030130">
    <property type="component" value="Unassembled WGS sequence"/>
</dbReference>
<dbReference type="InterPro" id="IPR003838">
    <property type="entry name" value="ABC3_permease_C"/>
</dbReference>
<evidence type="ECO:0000256" key="2">
    <source>
        <dbReference type="ARBA" id="ARBA00022475"/>
    </source>
</evidence>
<dbReference type="STRING" id="111105.HR09_06015"/>
<evidence type="ECO:0000259" key="7">
    <source>
        <dbReference type="Pfam" id="PF02687"/>
    </source>
</evidence>
<evidence type="ECO:0000256" key="6">
    <source>
        <dbReference type="SAM" id="Phobius"/>
    </source>
</evidence>
<keyword evidence="4 6" id="KW-1133">Transmembrane helix</keyword>